<dbReference type="EMBL" id="SSHJ02000009">
    <property type="protein sequence ID" value="MFN0257600.1"/>
    <property type="molecule type" value="Genomic_DNA"/>
</dbReference>
<comment type="caution">
    <text evidence="3">The sequence shown here is derived from an EMBL/GenBank/DDBJ whole genome shotgun (WGS) entry which is preliminary data.</text>
</comment>
<sequence length="288" mass="32314">MKKLLVPTDFSAPAENAANYAVELACILEADLVLCHAIPSQEAAPTPSQLAWPMLNEQQLRDETEGSLIAAVNQLLEGGCHNQKTYCPKISFHYDEGKVADVIEKFVKELVPELVVMGLTGAGHLVQLALGSNSKRMIDVASSPVLYIPFSASFVPYRKIIFASDLQSDNLDALRHLVGIARPFGAEILVYHVSNYKTRSLEEQHQLDRDFQDTVIAKLEYKHVKYYNVWHDNVDSALEWMRNQEGVDLLAMVHRRHNLIGRLLHGSHTQKSSRLTSIPLLVYQTSNK</sequence>
<evidence type="ECO:0000259" key="2">
    <source>
        <dbReference type="Pfam" id="PF00582"/>
    </source>
</evidence>
<accession>A0ABW9JCG4</accession>
<dbReference type="RefSeq" id="WP_170311398.1">
    <property type="nucleotide sequence ID" value="NZ_SSHJ02000009.1"/>
</dbReference>
<protein>
    <submittedName>
        <fullName evidence="3">Universal stress protein</fullName>
    </submittedName>
</protein>
<organism evidence="3 4">
    <name type="scientific">Pedobacter ureilyticus</name>
    <dbReference type="NCBI Taxonomy" id="1393051"/>
    <lineage>
        <taxon>Bacteria</taxon>
        <taxon>Pseudomonadati</taxon>
        <taxon>Bacteroidota</taxon>
        <taxon>Sphingobacteriia</taxon>
        <taxon>Sphingobacteriales</taxon>
        <taxon>Sphingobacteriaceae</taxon>
        <taxon>Pedobacter</taxon>
    </lineage>
</organism>
<reference evidence="3 4" key="1">
    <citation type="submission" date="2024-12" db="EMBL/GenBank/DDBJ databases">
        <authorList>
            <person name="Hu S."/>
        </authorList>
    </citation>
    <scope>NUCLEOTIDE SEQUENCE [LARGE SCALE GENOMIC DNA]</scope>
    <source>
        <strain evidence="3 4">THG-T11</strain>
    </source>
</reference>
<dbReference type="InterPro" id="IPR006016">
    <property type="entry name" value="UspA"/>
</dbReference>
<dbReference type="PANTHER" id="PTHR46268">
    <property type="entry name" value="STRESS RESPONSE PROTEIN NHAX"/>
    <property type="match status" value="1"/>
</dbReference>
<evidence type="ECO:0000313" key="3">
    <source>
        <dbReference type="EMBL" id="MFN0257600.1"/>
    </source>
</evidence>
<dbReference type="Pfam" id="PF00582">
    <property type="entry name" value="Usp"/>
    <property type="match status" value="2"/>
</dbReference>
<proteinExistence type="inferred from homology"/>
<dbReference type="Proteomes" id="UP001517247">
    <property type="component" value="Unassembled WGS sequence"/>
</dbReference>
<evidence type="ECO:0000256" key="1">
    <source>
        <dbReference type="ARBA" id="ARBA00008791"/>
    </source>
</evidence>
<feature type="domain" description="UspA" evidence="2">
    <location>
        <begin position="1"/>
        <end position="148"/>
    </location>
</feature>
<name>A0ABW9JCG4_9SPHI</name>
<dbReference type="SUPFAM" id="SSF52402">
    <property type="entry name" value="Adenine nucleotide alpha hydrolases-like"/>
    <property type="match status" value="2"/>
</dbReference>
<feature type="domain" description="UspA" evidence="2">
    <location>
        <begin position="157"/>
        <end position="283"/>
    </location>
</feature>
<keyword evidence="4" id="KW-1185">Reference proteome</keyword>
<comment type="similarity">
    <text evidence="1">Belongs to the universal stress protein A family.</text>
</comment>
<dbReference type="InterPro" id="IPR006015">
    <property type="entry name" value="Universal_stress_UspA"/>
</dbReference>
<dbReference type="PANTHER" id="PTHR46268:SF6">
    <property type="entry name" value="UNIVERSAL STRESS PROTEIN UP12"/>
    <property type="match status" value="1"/>
</dbReference>
<dbReference type="CDD" id="cd00293">
    <property type="entry name" value="USP-like"/>
    <property type="match status" value="2"/>
</dbReference>
<gene>
    <name evidence="3" type="ORF">E6A44_018595</name>
</gene>
<evidence type="ECO:0000313" key="4">
    <source>
        <dbReference type="Proteomes" id="UP001517247"/>
    </source>
</evidence>
<dbReference type="PRINTS" id="PR01438">
    <property type="entry name" value="UNVRSLSTRESS"/>
</dbReference>
<dbReference type="Gene3D" id="3.40.50.620">
    <property type="entry name" value="HUPs"/>
    <property type="match status" value="2"/>
</dbReference>
<dbReference type="InterPro" id="IPR014729">
    <property type="entry name" value="Rossmann-like_a/b/a_fold"/>
</dbReference>